<sequence length="419" mass="46165">MLSRLYVRHYQSASFLNLSGGQQTPPGSDSSLSRAAHTSVAVALGFILVLGVLGNFLLLLVFSRYPGLRTPANLLLVNISVSDMLVCLFGTPLSFAASVRGRWLTGSYGCRWYGFSNALFGVVSLVSLSLLSFERYAVLLSGSQLSSSHYRRARLSVAFSWLYSLAWTLPPLLGWSSYGPEGPGTVCSVQWRCRSVTARSYIICLFVFCLLLPLLLMFFCYGRILLAVRGAAGFNKSQAEGRIFLMVVAMVTGYLLCWTPYGVVAMLASFGRPGAVPPAAALIPALLAKTSTVLNPVICVLLNNQPRRASIGAISAMSSITLLGMFPTHLERASVFTGFTTWSVERSTLFTHTHTHTTHTPHTHSWPSAYRSDRAKVKTNQIRREKLNTLFNSVYKHKKVQTKQDVKEKMVNPFKSKNQ</sequence>
<reference evidence="13" key="3">
    <citation type="submission" date="2025-09" db="UniProtKB">
        <authorList>
            <consortium name="Ensembl"/>
        </authorList>
    </citation>
    <scope>IDENTIFICATION</scope>
    <source>
        <strain evidence="13">Guanapo</strain>
    </source>
</reference>
<dbReference type="PANTHER" id="PTHR24240">
    <property type="entry name" value="OPSIN"/>
    <property type="match status" value="1"/>
</dbReference>
<comment type="similarity">
    <text evidence="10">Belongs to the G-protein coupled receptor 1 family.</text>
</comment>
<accession>A0A3P9NRM0</accession>
<comment type="subcellular location">
    <subcellularLocation>
        <location evidence="1">Membrane</location>
        <topology evidence="1">Multi-pass membrane protein</topology>
    </subcellularLocation>
</comment>
<evidence type="ECO:0000256" key="6">
    <source>
        <dbReference type="ARBA" id="ARBA00023157"/>
    </source>
</evidence>
<evidence type="ECO:0000256" key="7">
    <source>
        <dbReference type="ARBA" id="ARBA00023170"/>
    </source>
</evidence>
<feature type="transmembrane region" description="Helical" evidence="11">
    <location>
        <begin position="281"/>
        <end position="302"/>
    </location>
</feature>
<feature type="transmembrane region" description="Helical" evidence="11">
    <location>
        <begin position="309"/>
        <end position="326"/>
    </location>
</feature>
<evidence type="ECO:0000256" key="3">
    <source>
        <dbReference type="ARBA" id="ARBA00022989"/>
    </source>
</evidence>
<keyword evidence="4 10" id="KW-0297">G-protein coupled receptor</keyword>
<dbReference type="Proteomes" id="UP000242638">
    <property type="component" value="Unassembled WGS sequence"/>
</dbReference>
<keyword evidence="9 10" id="KW-0807">Transducer</keyword>
<dbReference type="InterPro" id="IPR000276">
    <property type="entry name" value="GPCR_Rhodpsn"/>
</dbReference>
<evidence type="ECO:0000256" key="1">
    <source>
        <dbReference type="ARBA" id="ARBA00004141"/>
    </source>
</evidence>
<dbReference type="InterPro" id="IPR002962">
    <property type="entry name" value="Peropsin"/>
</dbReference>
<feature type="transmembrane region" description="Helical" evidence="11">
    <location>
        <begin position="115"/>
        <end position="133"/>
    </location>
</feature>
<keyword evidence="3 11" id="KW-1133">Transmembrane helix</keyword>
<dbReference type="GeneTree" id="ENSGT01150000286935"/>
<dbReference type="GO" id="GO:0007601">
    <property type="term" value="P:visual perception"/>
    <property type="evidence" value="ECO:0007669"/>
    <property type="project" value="InterPro"/>
</dbReference>
<evidence type="ECO:0000313" key="13">
    <source>
        <dbReference type="Ensembl" id="ENSPREP00000012187.1"/>
    </source>
</evidence>
<feature type="transmembrane region" description="Helical" evidence="11">
    <location>
        <begin position="40"/>
        <end position="62"/>
    </location>
</feature>
<evidence type="ECO:0000256" key="2">
    <source>
        <dbReference type="ARBA" id="ARBA00022692"/>
    </source>
</evidence>
<dbReference type="AlphaFoldDB" id="A0A3P9NRM0"/>
<dbReference type="InterPro" id="IPR050125">
    <property type="entry name" value="GPCR_opsins"/>
</dbReference>
<dbReference type="STRING" id="8081.ENSPREP00000012187"/>
<dbReference type="GO" id="GO:0004930">
    <property type="term" value="F:G protein-coupled receptor activity"/>
    <property type="evidence" value="ECO:0007669"/>
    <property type="project" value="UniProtKB-KW"/>
</dbReference>
<dbReference type="FunFam" id="1.20.1070.10:FF:000197">
    <property type="entry name" value="Teleost multiple tissue opsin 2b"/>
    <property type="match status" value="1"/>
</dbReference>
<keyword evidence="6" id="KW-1015">Disulfide bond</keyword>
<dbReference type="PROSITE" id="PS00237">
    <property type="entry name" value="G_PROTEIN_RECEP_F1_1"/>
    <property type="match status" value="1"/>
</dbReference>
<dbReference type="PRINTS" id="PR01244">
    <property type="entry name" value="PEROPSIN"/>
</dbReference>
<dbReference type="Pfam" id="PF00001">
    <property type="entry name" value="7tm_1"/>
    <property type="match status" value="1"/>
</dbReference>
<feature type="transmembrane region" description="Helical" evidence="11">
    <location>
        <begin position="200"/>
        <end position="222"/>
    </location>
</feature>
<dbReference type="PROSITE" id="PS50262">
    <property type="entry name" value="G_PROTEIN_RECEP_F1_2"/>
    <property type="match status" value="1"/>
</dbReference>
<feature type="domain" description="G-protein coupled receptors family 1 profile" evidence="12">
    <location>
        <begin position="54"/>
        <end position="299"/>
    </location>
</feature>
<dbReference type="GO" id="GO:0016020">
    <property type="term" value="C:membrane"/>
    <property type="evidence" value="ECO:0007669"/>
    <property type="project" value="UniProtKB-SubCell"/>
</dbReference>
<evidence type="ECO:0000259" key="12">
    <source>
        <dbReference type="PROSITE" id="PS50262"/>
    </source>
</evidence>
<dbReference type="Ensembl" id="ENSPRET00000012319.1">
    <property type="protein sequence ID" value="ENSPREP00000012187.1"/>
    <property type="gene ID" value="ENSPREG00000008102.1"/>
</dbReference>
<reference evidence="14" key="1">
    <citation type="submission" date="2013-11" db="EMBL/GenBank/DDBJ databases">
        <title>The genomic landscape of the Guanapo guppy.</title>
        <authorList>
            <person name="Kuenstner A."/>
            <person name="Dreyer C."/>
        </authorList>
    </citation>
    <scope>NUCLEOTIDE SEQUENCE</scope>
    <source>
        <strain evidence="14">Guanapo</strain>
    </source>
</reference>
<evidence type="ECO:0000256" key="8">
    <source>
        <dbReference type="ARBA" id="ARBA00023180"/>
    </source>
</evidence>
<evidence type="ECO:0000313" key="14">
    <source>
        <dbReference type="Proteomes" id="UP000242638"/>
    </source>
</evidence>
<keyword evidence="5 11" id="KW-0472">Membrane</keyword>
<dbReference type="PRINTS" id="PR00237">
    <property type="entry name" value="GPCRRHODOPSN"/>
</dbReference>
<keyword evidence="7 10" id="KW-0675">Receptor</keyword>
<evidence type="ECO:0000256" key="10">
    <source>
        <dbReference type="RuleBase" id="RU000688"/>
    </source>
</evidence>
<name>A0A3P9NRM0_POERE</name>
<feature type="transmembrane region" description="Helical" evidence="11">
    <location>
        <begin position="243"/>
        <end position="261"/>
    </location>
</feature>
<dbReference type="Gene3D" id="1.20.1070.10">
    <property type="entry name" value="Rhodopsin 7-helix transmembrane proteins"/>
    <property type="match status" value="1"/>
</dbReference>
<proteinExistence type="inferred from homology"/>
<keyword evidence="2 10" id="KW-0812">Transmembrane</keyword>
<dbReference type="InterPro" id="IPR017452">
    <property type="entry name" value="GPCR_Rhodpsn_7TM"/>
</dbReference>
<evidence type="ECO:0000256" key="4">
    <source>
        <dbReference type="ARBA" id="ARBA00023040"/>
    </source>
</evidence>
<keyword evidence="14" id="KW-1185">Reference proteome</keyword>
<feature type="transmembrane region" description="Helical" evidence="11">
    <location>
        <begin position="74"/>
        <end position="95"/>
    </location>
</feature>
<evidence type="ECO:0000256" key="11">
    <source>
        <dbReference type="SAM" id="Phobius"/>
    </source>
</evidence>
<keyword evidence="8" id="KW-0325">Glycoprotein</keyword>
<evidence type="ECO:0000256" key="9">
    <source>
        <dbReference type="ARBA" id="ARBA00023224"/>
    </source>
</evidence>
<organism evidence="13 14">
    <name type="scientific">Poecilia reticulata</name>
    <name type="common">Guppy</name>
    <name type="synonym">Acanthophacelus reticulatus</name>
    <dbReference type="NCBI Taxonomy" id="8081"/>
    <lineage>
        <taxon>Eukaryota</taxon>
        <taxon>Metazoa</taxon>
        <taxon>Chordata</taxon>
        <taxon>Craniata</taxon>
        <taxon>Vertebrata</taxon>
        <taxon>Euteleostomi</taxon>
        <taxon>Actinopterygii</taxon>
        <taxon>Neopterygii</taxon>
        <taxon>Teleostei</taxon>
        <taxon>Neoteleostei</taxon>
        <taxon>Acanthomorphata</taxon>
        <taxon>Ovalentaria</taxon>
        <taxon>Atherinomorphae</taxon>
        <taxon>Cyprinodontiformes</taxon>
        <taxon>Poeciliidae</taxon>
        <taxon>Poeciliinae</taxon>
        <taxon>Poecilia</taxon>
    </lineage>
</organism>
<evidence type="ECO:0000256" key="5">
    <source>
        <dbReference type="ARBA" id="ARBA00023136"/>
    </source>
</evidence>
<protein>
    <submittedName>
        <fullName evidence="13">Teleost multiple tissue opsin 3b</fullName>
    </submittedName>
</protein>
<dbReference type="SUPFAM" id="SSF81321">
    <property type="entry name" value="Family A G protein-coupled receptor-like"/>
    <property type="match status" value="1"/>
</dbReference>
<reference evidence="13" key="2">
    <citation type="submission" date="2025-08" db="UniProtKB">
        <authorList>
            <consortium name="Ensembl"/>
        </authorList>
    </citation>
    <scope>IDENTIFICATION</scope>
    <source>
        <strain evidence="13">Guanapo</strain>
    </source>
</reference>
<feature type="transmembrane region" description="Helical" evidence="11">
    <location>
        <begin position="153"/>
        <end position="173"/>
    </location>
</feature>